<dbReference type="EMBL" id="HBJA01093673">
    <property type="protein sequence ID" value="CAE0821333.1"/>
    <property type="molecule type" value="Transcribed_RNA"/>
</dbReference>
<dbReference type="AlphaFoldDB" id="A0A7S4G0L7"/>
<proteinExistence type="predicted"/>
<name>A0A7S4G0L7_9EUGL</name>
<evidence type="ECO:0000313" key="1">
    <source>
        <dbReference type="EMBL" id="CAE0821333.1"/>
    </source>
</evidence>
<reference evidence="1" key="1">
    <citation type="submission" date="2021-01" db="EMBL/GenBank/DDBJ databases">
        <authorList>
            <person name="Corre E."/>
            <person name="Pelletier E."/>
            <person name="Niang G."/>
            <person name="Scheremetjew M."/>
            <person name="Finn R."/>
            <person name="Kale V."/>
            <person name="Holt S."/>
            <person name="Cochrane G."/>
            <person name="Meng A."/>
            <person name="Brown T."/>
            <person name="Cohen L."/>
        </authorList>
    </citation>
    <scope>NUCLEOTIDE SEQUENCE</scope>
    <source>
        <strain evidence="1">CCMP1594</strain>
    </source>
</reference>
<organism evidence="1">
    <name type="scientific">Eutreptiella gymnastica</name>
    <dbReference type="NCBI Taxonomy" id="73025"/>
    <lineage>
        <taxon>Eukaryota</taxon>
        <taxon>Discoba</taxon>
        <taxon>Euglenozoa</taxon>
        <taxon>Euglenida</taxon>
        <taxon>Spirocuta</taxon>
        <taxon>Euglenophyceae</taxon>
        <taxon>Eutreptiales</taxon>
        <taxon>Eutreptiaceae</taxon>
        <taxon>Eutreptiella</taxon>
    </lineage>
</organism>
<protein>
    <submittedName>
        <fullName evidence="1">Uncharacterized protein</fullName>
    </submittedName>
</protein>
<sequence length="99" mass="10805">MAHTHTHTCPQTPSALTSNSSLLDQQAVMCFQAKKRRLAGEGSLHKTVPARCARGCVPFPLSLANTLRKQHYATEVRHIALQHACPCASNELHVQPVPT</sequence>
<gene>
    <name evidence="1" type="ORF">EGYM00163_LOCUS32506</name>
</gene>
<accession>A0A7S4G0L7</accession>